<dbReference type="InterPro" id="IPR052370">
    <property type="entry name" value="Meta-cleavage_hydrolase"/>
</dbReference>
<protein>
    <recommendedName>
        <fullName evidence="1">AB hydrolase-1 domain-containing protein</fullName>
    </recommendedName>
</protein>
<dbReference type="PANTHER" id="PTHR43139:SF25">
    <property type="entry name" value="ALPHA_BETA-HYDROLASES SUPERFAMILY PROTEIN"/>
    <property type="match status" value="1"/>
</dbReference>
<dbReference type="AlphaFoldDB" id="A0A9Q0GFL3"/>
<reference evidence="2" key="2">
    <citation type="journal article" date="2023" name="Plants (Basel)">
        <title>Annotation of the Turnera subulata (Passifloraceae) Draft Genome Reveals the S-Locus Evolved after the Divergence of Turneroideae from Passifloroideae in a Stepwise Manner.</title>
        <authorList>
            <person name="Henning P.M."/>
            <person name="Roalson E.H."/>
            <person name="Mir W."/>
            <person name="McCubbin A.G."/>
            <person name="Shore J.S."/>
        </authorList>
    </citation>
    <scope>NUCLEOTIDE SEQUENCE</scope>
    <source>
        <strain evidence="2">F60SS</strain>
    </source>
</reference>
<accession>A0A9Q0GFL3</accession>
<organism evidence="2 3">
    <name type="scientific">Turnera subulata</name>
    <dbReference type="NCBI Taxonomy" id="218843"/>
    <lineage>
        <taxon>Eukaryota</taxon>
        <taxon>Viridiplantae</taxon>
        <taxon>Streptophyta</taxon>
        <taxon>Embryophyta</taxon>
        <taxon>Tracheophyta</taxon>
        <taxon>Spermatophyta</taxon>
        <taxon>Magnoliopsida</taxon>
        <taxon>eudicotyledons</taxon>
        <taxon>Gunneridae</taxon>
        <taxon>Pentapetalae</taxon>
        <taxon>rosids</taxon>
        <taxon>fabids</taxon>
        <taxon>Malpighiales</taxon>
        <taxon>Passifloraceae</taxon>
        <taxon>Turnera</taxon>
    </lineage>
</organism>
<dbReference type="PANTHER" id="PTHR43139">
    <property type="entry name" value="SI:DKEY-122A22.2"/>
    <property type="match status" value="1"/>
</dbReference>
<reference evidence="2" key="1">
    <citation type="submission" date="2022-02" db="EMBL/GenBank/DDBJ databases">
        <authorList>
            <person name="Henning P.M."/>
            <person name="McCubbin A.G."/>
            <person name="Shore J.S."/>
        </authorList>
    </citation>
    <scope>NUCLEOTIDE SEQUENCE</scope>
    <source>
        <strain evidence="2">F60SS</strain>
        <tissue evidence="2">Leaves</tissue>
    </source>
</reference>
<feature type="domain" description="AB hydrolase-1" evidence="1">
    <location>
        <begin position="51"/>
        <end position="161"/>
    </location>
</feature>
<dbReference type="OrthoDB" id="6431331at2759"/>
<dbReference type="Proteomes" id="UP001141552">
    <property type="component" value="Unassembled WGS sequence"/>
</dbReference>
<evidence type="ECO:0000313" key="2">
    <source>
        <dbReference type="EMBL" id="KAJ4848150.1"/>
    </source>
</evidence>
<comment type="caution">
    <text evidence="2">The sequence shown here is derived from an EMBL/GenBank/DDBJ whole genome shotgun (WGS) entry which is preliminary data.</text>
</comment>
<dbReference type="InterPro" id="IPR000073">
    <property type="entry name" value="AB_hydrolase_1"/>
</dbReference>
<proteinExistence type="predicted"/>
<sequence>MAMCCLSFTVLQNSWYQYSFTRGGLRSSTTDLGDGTVVHCWVPKAHAPSKPTLVLIHGFGANAMWQFSHLISLLAPKFNLYVPDLLFFGGSHTSRPERTEAFQAQCVMGLMEPHMKAHGVARLDLFGLSYGGFVAYSMAAQYKERVGRVVLGCAGVCFEEKDMEEGGLLRVRSVEEAVSILLPETPEKCRELVRMSFYKPPPKMPSCFLRDFIQFIILSLMLNNIITNAVKRIAGGRGLTTPRLMENWKWNGMSFGALSKLD</sequence>
<keyword evidence="3" id="KW-1185">Reference proteome</keyword>
<evidence type="ECO:0000313" key="3">
    <source>
        <dbReference type="Proteomes" id="UP001141552"/>
    </source>
</evidence>
<dbReference type="Gene3D" id="3.40.50.1820">
    <property type="entry name" value="alpha/beta hydrolase"/>
    <property type="match status" value="1"/>
</dbReference>
<gene>
    <name evidence="2" type="ORF">Tsubulata_004422</name>
</gene>
<dbReference type="Pfam" id="PF00561">
    <property type="entry name" value="Abhydrolase_1"/>
    <property type="match status" value="1"/>
</dbReference>
<dbReference type="InterPro" id="IPR029058">
    <property type="entry name" value="AB_hydrolase_fold"/>
</dbReference>
<name>A0A9Q0GFL3_9ROSI</name>
<dbReference type="SUPFAM" id="SSF53474">
    <property type="entry name" value="alpha/beta-Hydrolases"/>
    <property type="match status" value="1"/>
</dbReference>
<dbReference type="PRINTS" id="PR00111">
    <property type="entry name" value="ABHYDROLASE"/>
</dbReference>
<dbReference type="EMBL" id="JAKUCV010000983">
    <property type="protein sequence ID" value="KAJ4848150.1"/>
    <property type="molecule type" value="Genomic_DNA"/>
</dbReference>
<evidence type="ECO:0000259" key="1">
    <source>
        <dbReference type="Pfam" id="PF00561"/>
    </source>
</evidence>